<sequence>MIIEVRKAREEEVNWINSKYKEINFIESNFENELIVIAECDNIICGLGRLISIDNNNLELGGIYVFDEFRGLNISQEIITFLLEKNTLNQNNIWCLPFSHLKKNYERYGFKEYKQETVTIPMEILAKHQWCEVNYNNDVLLLHKYKNEYDTNIRPKSRIVFKDIGV</sequence>
<feature type="domain" description="N-acetyltransferase" evidence="1">
    <location>
        <begin position="1"/>
        <end position="127"/>
    </location>
</feature>
<evidence type="ECO:0000259" key="1">
    <source>
        <dbReference type="PROSITE" id="PS51186"/>
    </source>
</evidence>
<evidence type="ECO:0000313" key="2">
    <source>
        <dbReference type="EMBL" id="MEN3324944.1"/>
    </source>
</evidence>
<dbReference type="RefSeq" id="WP_346242807.1">
    <property type="nucleotide sequence ID" value="NZ_JAZHYP010000009.1"/>
</dbReference>
<keyword evidence="3" id="KW-1185">Reference proteome</keyword>
<dbReference type="Proteomes" id="UP001416393">
    <property type="component" value="Unassembled WGS sequence"/>
</dbReference>
<gene>
    <name evidence="2" type="ORF">VP395_14490</name>
</gene>
<name>A0ABV0AHK3_9FLAO</name>
<comment type="caution">
    <text evidence="2">The sequence shown here is derived from an EMBL/GenBank/DDBJ whole genome shotgun (WGS) entry which is preliminary data.</text>
</comment>
<dbReference type="PROSITE" id="PS51186">
    <property type="entry name" value="GNAT"/>
    <property type="match status" value="1"/>
</dbReference>
<accession>A0ABV0AHK3</accession>
<dbReference type="EMBL" id="JAZHYP010000009">
    <property type="protein sequence ID" value="MEN3324944.1"/>
    <property type="molecule type" value="Genomic_DNA"/>
</dbReference>
<dbReference type="Pfam" id="PF13673">
    <property type="entry name" value="Acetyltransf_10"/>
    <property type="match status" value="1"/>
</dbReference>
<evidence type="ECO:0000313" key="3">
    <source>
        <dbReference type="Proteomes" id="UP001416393"/>
    </source>
</evidence>
<reference evidence="2 3" key="1">
    <citation type="submission" date="2024-01" db="EMBL/GenBank/DDBJ databases">
        <title>Mariniflexile litorale sp. nov., isolated from the shallow sediments of the Sea of Japan.</title>
        <authorList>
            <person name="Romanenko L."/>
            <person name="Bystritskaya E."/>
            <person name="Isaeva M."/>
        </authorList>
    </citation>
    <scope>NUCLEOTIDE SEQUENCE [LARGE SCALE GENOMIC DNA]</scope>
    <source>
        <strain evidence="2 3">KCTC 32427</strain>
    </source>
</reference>
<dbReference type="Gene3D" id="3.40.630.30">
    <property type="match status" value="1"/>
</dbReference>
<dbReference type="SUPFAM" id="SSF55729">
    <property type="entry name" value="Acyl-CoA N-acyltransferases (Nat)"/>
    <property type="match status" value="1"/>
</dbReference>
<organism evidence="2 3">
    <name type="scientific">Mariniflexile soesokkakense</name>
    <dbReference type="NCBI Taxonomy" id="1343160"/>
    <lineage>
        <taxon>Bacteria</taxon>
        <taxon>Pseudomonadati</taxon>
        <taxon>Bacteroidota</taxon>
        <taxon>Flavobacteriia</taxon>
        <taxon>Flavobacteriales</taxon>
        <taxon>Flavobacteriaceae</taxon>
        <taxon>Mariniflexile</taxon>
    </lineage>
</organism>
<dbReference type="InterPro" id="IPR000182">
    <property type="entry name" value="GNAT_dom"/>
</dbReference>
<dbReference type="InterPro" id="IPR016181">
    <property type="entry name" value="Acyl_CoA_acyltransferase"/>
</dbReference>
<proteinExistence type="predicted"/>
<protein>
    <submittedName>
        <fullName evidence="2">GNAT family N-acetyltransferase</fullName>
    </submittedName>
</protein>